<protein>
    <submittedName>
        <fullName evidence="9">Na+/melibiose symporter</fullName>
    </submittedName>
</protein>
<evidence type="ECO:0000256" key="2">
    <source>
        <dbReference type="ARBA" id="ARBA00022448"/>
    </source>
</evidence>
<accession>A0A1I7F3C8</accession>
<feature type="transmembrane region" description="Helical" evidence="7">
    <location>
        <begin position="183"/>
        <end position="203"/>
    </location>
</feature>
<dbReference type="InterPro" id="IPR011701">
    <property type="entry name" value="MFS"/>
</dbReference>
<dbReference type="RefSeq" id="WP_074948449.1">
    <property type="nucleotide sequence ID" value="NZ_FPBV01000001.1"/>
</dbReference>
<evidence type="ECO:0000256" key="4">
    <source>
        <dbReference type="ARBA" id="ARBA00022989"/>
    </source>
</evidence>
<dbReference type="SUPFAM" id="SSF103473">
    <property type="entry name" value="MFS general substrate transporter"/>
    <property type="match status" value="1"/>
</dbReference>
<dbReference type="OrthoDB" id="9764596at2"/>
<feature type="transmembrane region" description="Helical" evidence="7">
    <location>
        <begin position="421"/>
        <end position="443"/>
    </location>
</feature>
<dbReference type="Pfam" id="PF07690">
    <property type="entry name" value="MFS_1"/>
    <property type="match status" value="1"/>
</dbReference>
<feature type="transmembrane region" description="Helical" evidence="7">
    <location>
        <begin position="293"/>
        <end position="314"/>
    </location>
</feature>
<feature type="transmembrane region" description="Helical" evidence="7">
    <location>
        <begin position="326"/>
        <end position="344"/>
    </location>
</feature>
<feature type="transmembrane region" description="Helical" evidence="7">
    <location>
        <begin position="117"/>
        <end position="135"/>
    </location>
</feature>
<gene>
    <name evidence="9" type="ORF">SAMN05421543_10140</name>
</gene>
<feature type="transmembrane region" description="Helical" evidence="7">
    <location>
        <begin position="392"/>
        <end position="415"/>
    </location>
</feature>
<sequence length="461" mass="49178">MSRPSRPSQTAATSPESGAATPRGLVHVLGMAGSARNVGFAANKVFAAAMLESFHASQPVIGFVLALEGLFGLVLNPLTGWMSDHARRPGWRRKAYVLICLPAAALLWLVFAYAHSFVLAAAALTLFYVFQQSCASPYHAWMPDVVPRDRWGVASGYLNLWWQLGNLLSFLVIPLVWTASHTAGFWMTALLMAVGGVWTGLGVPERAIPHPKTVAKGPGPTARAAVAPEATPGDRCAGSAAEASPAPGGHPYRQLLRGNLLLYFIAQAFAWLAFEAIASFFTLFVTHVAHGTLLQSALAMSVFTATGMLAAVWAGRWYRRWMPQRLIAVVMTLFGLLALCGLVVHTMVWVFIIVAIEGVFWSANLTVAYALATDLLRAEAGEDLAARMRGRLYGFGNFVQSIGLMVAAPVAGLVIRAAGGNYAGMFLVSCLAALMCALLALCIRTRVHVPAATERAAGSQA</sequence>
<proteinExistence type="predicted"/>
<dbReference type="InterPro" id="IPR020846">
    <property type="entry name" value="MFS_dom"/>
</dbReference>
<reference evidence="10" key="1">
    <citation type="submission" date="2016-10" db="EMBL/GenBank/DDBJ databases">
        <authorList>
            <person name="Varghese N."/>
        </authorList>
    </citation>
    <scope>NUCLEOTIDE SEQUENCE [LARGE SCALE GENOMIC DNA]</scope>
    <source>
        <strain evidence="10">DSM 17980</strain>
    </source>
</reference>
<comment type="subcellular location">
    <subcellularLocation>
        <location evidence="1">Cell membrane</location>
        <topology evidence="1">Multi-pass membrane protein</topology>
    </subcellularLocation>
</comment>
<feature type="compositionally biased region" description="Polar residues" evidence="6">
    <location>
        <begin position="1"/>
        <end position="16"/>
    </location>
</feature>
<evidence type="ECO:0000256" key="6">
    <source>
        <dbReference type="SAM" id="MobiDB-lite"/>
    </source>
</evidence>
<evidence type="ECO:0000256" key="7">
    <source>
        <dbReference type="SAM" id="Phobius"/>
    </source>
</evidence>
<feature type="transmembrane region" description="Helical" evidence="7">
    <location>
        <begin position="156"/>
        <end position="177"/>
    </location>
</feature>
<keyword evidence="3 7" id="KW-0812">Transmembrane</keyword>
<evidence type="ECO:0000259" key="8">
    <source>
        <dbReference type="PROSITE" id="PS50850"/>
    </source>
</evidence>
<keyword evidence="10" id="KW-1185">Reference proteome</keyword>
<dbReference type="PANTHER" id="PTHR23528">
    <property type="match status" value="1"/>
</dbReference>
<keyword evidence="4 7" id="KW-1133">Transmembrane helix</keyword>
<name>A0A1I7F3C8_9BACL</name>
<keyword evidence="5 7" id="KW-0472">Membrane</keyword>
<dbReference type="GO" id="GO:0005886">
    <property type="term" value="C:plasma membrane"/>
    <property type="evidence" value="ECO:0007669"/>
    <property type="project" value="UniProtKB-SubCell"/>
</dbReference>
<dbReference type="AlphaFoldDB" id="A0A1I7F3C8"/>
<dbReference type="Proteomes" id="UP000183508">
    <property type="component" value="Unassembled WGS sequence"/>
</dbReference>
<dbReference type="Gene3D" id="1.20.1250.20">
    <property type="entry name" value="MFS general substrate transporter like domains"/>
    <property type="match status" value="2"/>
</dbReference>
<keyword evidence="2" id="KW-0813">Transport</keyword>
<evidence type="ECO:0000313" key="9">
    <source>
        <dbReference type="EMBL" id="SFU30656.1"/>
    </source>
</evidence>
<feature type="domain" description="Major facilitator superfamily (MFS) profile" evidence="8">
    <location>
        <begin position="259"/>
        <end position="461"/>
    </location>
</feature>
<feature type="region of interest" description="Disordered" evidence="6">
    <location>
        <begin position="1"/>
        <end position="20"/>
    </location>
</feature>
<organism evidence="9 10">
    <name type="scientific">Alicyclobacillus macrosporangiidus</name>
    <dbReference type="NCBI Taxonomy" id="392015"/>
    <lineage>
        <taxon>Bacteria</taxon>
        <taxon>Bacillati</taxon>
        <taxon>Bacillota</taxon>
        <taxon>Bacilli</taxon>
        <taxon>Bacillales</taxon>
        <taxon>Alicyclobacillaceae</taxon>
        <taxon>Alicyclobacillus</taxon>
    </lineage>
</organism>
<evidence type="ECO:0000256" key="3">
    <source>
        <dbReference type="ARBA" id="ARBA00022692"/>
    </source>
</evidence>
<dbReference type="GO" id="GO:0022857">
    <property type="term" value="F:transmembrane transporter activity"/>
    <property type="evidence" value="ECO:0007669"/>
    <property type="project" value="InterPro"/>
</dbReference>
<evidence type="ECO:0000313" key="10">
    <source>
        <dbReference type="Proteomes" id="UP000183508"/>
    </source>
</evidence>
<feature type="transmembrane region" description="Helical" evidence="7">
    <location>
        <begin position="260"/>
        <end position="281"/>
    </location>
</feature>
<feature type="transmembrane region" description="Helical" evidence="7">
    <location>
        <begin position="60"/>
        <end position="83"/>
    </location>
</feature>
<dbReference type="STRING" id="392015.SAMN05421543_10140"/>
<feature type="transmembrane region" description="Helical" evidence="7">
    <location>
        <begin position="350"/>
        <end position="371"/>
    </location>
</feature>
<dbReference type="EMBL" id="FPBV01000001">
    <property type="protein sequence ID" value="SFU30656.1"/>
    <property type="molecule type" value="Genomic_DNA"/>
</dbReference>
<feature type="compositionally biased region" description="Low complexity" evidence="6">
    <location>
        <begin position="237"/>
        <end position="246"/>
    </location>
</feature>
<dbReference type="PROSITE" id="PS50850">
    <property type="entry name" value="MFS"/>
    <property type="match status" value="1"/>
</dbReference>
<dbReference type="InterPro" id="IPR036259">
    <property type="entry name" value="MFS_trans_sf"/>
</dbReference>
<evidence type="ECO:0000256" key="5">
    <source>
        <dbReference type="ARBA" id="ARBA00023136"/>
    </source>
</evidence>
<dbReference type="PANTHER" id="PTHR23528:SF1">
    <property type="entry name" value="MAJOR FACILITATOR SUPERFAMILY (MFS) PROFILE DOMAIN-CONTAINING PROTEIN"/>
    <property type="match status" value="1"/>
</dbReference>
<feature type="region of interest" description="Disordered" evidence="6">
    <location>
        <begin position="211"/>
        <end position="246"/>
    </location>
</feature>
<evidence type="ECO:0000256" key="1">
    <source>
        <dbReference type="ARBA" id="ARBA00004651"/>
    </source>
</evidence>